<dbReference type="Proteomes" id="UP001595457">
    <property type="component" value="Unassembled WGS sequence"/>
</dbReference>
<dbReference type="EMBL" id="JBHRSJ010000007">
    <property type="protein sequence ID" value="MFC2971455.1"/>
    <property type="molecule type" value="Genomic_DNA"/>
</dbReference>
<evidence type="ECO:0000313" key="2">
    <source>
        <dbReference type="Proteomes" id="UP001595457"/>
    </source>
</evidence>
<proteinExistence type="predicted"/>
<gene>
    <name evidence="1" type="ORF">ACFOJE_04385</name>
</gene>
<accession>A0ABV7ARB0</accession>
<comment type="caution">
    <text evidence="1">The sequence shown here is derived from an EMBL/GenBank/DDBJ whole genome shotgun (WGS) entry which is preliminary data.</text>
</comment>
<dbReference type="RefSeq" id="WP_377813055.1">
    <property type="nucleotide sequence ID" value="NZ_JBHRSJ010000007.1"/>
</dbReference>
<keyword evidence="1" id="KW-0378">Hydrolase</keyword>
<evidence type="ECO:0000313" key="1">
    <source>
        <dbReference type="EMBL" id="MFC2971455.1"/>
    </source>
</evidence>
<dbReference type="Gene3D" id="3.40.50.1000">
    <property type="entry name" value="HAD superfamily/HAD-like"/>
    <property type="match status" value="1"/>
</dbReference>
<reference evidence="2" key="1">
    <citation type="journal article" date="2019" name="Int. J. Syst. Evol. Microbiol.">
        <title>The Global Catalogue of Microorganisms (GCM) 10K type strain sequencing project: providing services to taxonomists for standard genome sequencing and annotation.</title>
        <authorList>
            <consortium name="The Broad Institute Genomics Platform"/>
            <consortium name="The Broad Institute Genome Sequencing Center for Infectious Disease"/>
            <person name="Wu L."/>
            <person name="Ma J."/>
        </authorList>
    </citation>
    <scope>NUCLEOTIDE SEQUENCE [LARGE SCALE GENOMIC DNA]</scope>
    <source>
        <strain evidence="2">KCTC 62195</strain>
    </source>
</reference>
<organism evidence="1 2">
    <name type="scientific">Azotobacter bryophylli</name>
    <dbReference type="NCBI Taxonomy" id="1986537"/>
    <lineage>
        <taxon>Bacteria</taxon>
        <taxon>Pseudomonadati</taxon>
        <taxon>Pseudomonadota</taxon>
        <taxon>Gammaproteobacteria</taxon>
        <taxon>Pseudomonadales</taxon>
        <taxon>Pseudomonadaceae</taxon>
        <taxon>Azotobacter</taxon>
    </lineage>
</organism>
<dbReference type="SUPFAM" id="SSF56784">
    <property type="entry name" value="HAD-like"/>
    <property type="match status" value="1"/>
</dbReference>
<name>A0ABV7ARB0_9GAMM</name>
<keyword evidence="2" id="KW-1185">Reference proteome</keyword>
<dbReference type="GO" id="GO:0016787">
    <property type="term" value="F:hydrolase activity"/>
    <property type="evidence" value="ECO:0007669"/>
    <property type="project" value="UniProtKB-KW"/>
</dbReference>
<sequence>MTRNDSEVLEVPVVRAPFRHSDDLQSLIESAAAISFDFFDTLFVRPLAYPEDVFDILGRQFDIPDFRNKRRAAQAEAFRRMLDSGRKEITLENIYACLTETGIPADVLMRAEYELELALIEPNPELFTLFRTLLDSGKPVVITSDMYLTADFFKEALRPYGLDCVPLFISADCNATKRDAGEIFDILAGSLEMQPREILHIGDNELADVKRPREKGLMTFHYRASRLRDVKKDVSLATSIGHGLLQTKARDIEPNSYEELGFLYGGAANLGFLEWIKERARQDGIDHVLFLSRDGYALERIARAQGNCELPDFCYFLGSRTAYTLAAITTDNFSQFFPFLLSGGGWAGAL</sequence>
<dbReference type="InterPro" id="IPR023214">
    <property type="entry name" value="HAD_sf"/>
</dbReference>
<protein>
    <submittedName>
        <fullName evidence="1">HAD family hydrolase</fullName>
    </submittedName>
</protein>
<dbReference type="InterPro" id="IPR036412">
    <property type="entry name" value="HAD-like_sf"/>
</dbReference>